<feature type="domain" description="Alpha-L-rhamnosidase six-hairpin glycosidase" evidence="6">
    <location>
        <begin position="894"/>
        <end position="1245"/>
    </location>
</feature>
<dbReference type="Gene3D" id="2.60.120.260">
    <property type="entry name" value="Galactose-binding domain-like"/>
    <property type="match status" value="2"/>
</dbReference>
<evidence type="ECO:0000259" key="4">
    <source>
        <dbReference type="Pfam" id="PF05592"/>
    </source>
</evidence>
<keyword evidence="8" id="KW-1185">Reference proteome</keyword>
<gene>
    <name evidence="7" type="ORF">SCF082_LOCUS22164</name>
</gene>
<feature type="transmembrane region" description="Helical" evidence="3">
    <location>
        <begin position="65"/>
        <end position="89"/>
    </location>
</feature>
<feature type="transmembrane region" description="Helical" evidence="3">
    <location>
        <begin position="382"/>
        <end position="404"/>
    </location>
</feature>
<feature type="transmembrane region" description="Helical" evidence="3">
    <location>
        <begin position="187"/>
        <end position="206"/>
    </location>
</feature>
<name>A0ABP0LFD5_9DINO</name>
<evidence type="ECO:0000313" key="8">
    <source>
        <dbReference type="Proteomes" id="UP001642464"/>
    </source>
</evidence>
<dbReference type="InterPro" id="IPR008902">
    <property type="entry name" value="Rhamnosid_concanavalin"/>
</dbReference>
<proteinExistence type="predicted"/>
<dbReference type="Proteomes" id="UP001642464">
    <property type="component" value="Unassembled WGS sequence"/>
</dbReference>
<dbReference type="PANTHER" id="PTHR33307">
    <property type="entry name" value="ALPHA-RHAMNOSIDASE (EUROFUNG)"/>
    <property type="match status" value="1"/>
</dbReference>
<dbReference type="SUPFAM" id="SSF48208">
    <property type="entry name" value="Six-hairpin glycosidases"/>
    <property type="match status" value="1"/>
</dbReference>
<dbReference type="InterPro" id="IPR013783">
    <property type="entry name" value="Ig-like_fold"/>
</dbReference>
<feature type="transmembrane region" description="Helical" evidence="3">
    <location>
        <begin position="154"/>
        <end position="175"/>
    </location>
</feature>
<dbReference type="Gene3D" id="1.50.10.10">
    <property type="match status" value="1"/>
</dbReference>
<feature type="transmembrane region" description="Helical" evidence="3">
    <location>
        <begin position="230"/>
        <end position="247"/>
    </location>
</feature>
<dbReference type="InterPro" id="IPR016007">
    <property type="entry name" value="Alpha_rhamnosid"/>
</dbReference>
<sequence length="1274" mass="142293">MPTSDTSSIVERLDALYEYDREPVSEDKLYGWRTFIAMFSSEHIAGTEFVLGPLLVMHGVTAFDVFVGLAVGNLLAVLSWALMCAPIAVRERLTVYWQIRRIAGPYLTVLYSGLFAVVLCLLAGAMVNVSTTAVANVAGVESPNFANSDYVPSLPWIGIAVAVGVVVALLAVLGFEQLAHFAKVAAPWMPCVFLAGGLASLASLGVDSPGDFWAVANDKIWTGVPKEGEIHYGFWHCVGLAWLCNISQHMGMGDVTIFRYAKKWQMGFSSAFGMFLGHYMAWICSGIMCAAFMYAEKAAGVEEPNVNPGNIAMFSAGYAGLVCVVLAGWTTANPTLYRAGLAFQVATPNWRRWAVTLLAGALMIVAACIPAVIYYLDRIVAYYGLFFMPLGAFIFIDYWVFPRLGLASNYAERRRLLWSWPAATGWLGSFAICFLLYAKDQYPMFAWLNGVLPEFLVNYKADFFLQVLPAWSAYRVVVASTIEKLAAGEADLWDSGRVESDQSTHLEYGGTKLRSRMICHWQVTIWDEAGEATISEPALWTMGLLEASDWQATWIKASPEIIDRDTKAVQSTELQPGTPAMFRKSFDVQAKVRRATLYATARGLIVPRLNGQEVTEDKFLPEWTDYHKRLHYRTFDVTDRVHEGENALCVTLGDGWWSGYIGWQETRGQYGTLENSLLMQVEVELEDGQVALIPTDTSWKCDTGPIRSSDFMMGETYDARLEQRGWDSAGFDDSAWLEALAAEPPRVRIPEFGFSNNLKSETDQPLPLVAQRSVPVRIVETLKPISSHEVEGGVIYDFGQNFAGWVELTLRGPAAARVQLRHGERLNPDGTLYTENLRRADAKDVYILNGYGTETWQPSFTFHGFQYLEISGLPEPLPLDQVRGCVVMSGTEPTGEFECSHPLVNRLWKNALWGQKGNFLTVPTDCPQRDERLGWMGDAQIFMRTATYNMDVAGFFTKWMVDITDSQDVDGVFPDVAPRLNEGDNFIGLDGLGGAAGWADAGVIVPWTMWRVYGDRRIVERHWDSMVRWLEWLETTNPEGIRSNKLGNNYGDWLCIPSDTSFRTHSEMKTLLATAYWAHDAALMAELARMLGRTAEAERYEATEARVRQAFQERWLAKDGRLTVETQTAYLIALAFDLLPESSREQAALHLVELIEKEDCHLSTGFIGIKQLNPILTLTGHADIAGRLLCNEDYPSWLYPVLHGATTIWERWNGWTAEDGFFNPQMNSFNHYSLGSVSEWLYRHVVVCNMLGQAIARFTVRSRATGSSPASAFN</sequence>
<dbReference type="InterPro" id="IPR012341">
    <property type="entry name" value="6hp_glycosidase-like_sf"/>
</dbReference>
<evidence type="ECO:0000256" key="1">
    <source>
        <dbReference type="ARBA" id="ARBA00001445"/>
    </source>
</evidence>
<dbReference type="EC" id="3.2.1.40" evidence="2"/>
<keyword evidence="3" id="KW-0472">Membrane</keyword>
<reference evidence="7 8" key="1">
    <citation type="submission" date="2024-02" db="EMBL/GenBank/DDBJ databases">
        <authorList>
            <person name="Chen Y."/>
            <person name="Shah S."/>
            <person name="Dougan E. K."/>
            <person name="Thang M."/>
            <person name="Chan C."/>
        </authorList>
    </citation>
    <scope>NUCLEOTIDE SEQUENCE [LARGE SCALE GENOMIC DNA]</scope>
</reference>
<dbReference type="InterPro" id="IPR013737">
    <property type="entry name" value="Bac_rhamnosid_N"/>
</dbReference>
<feature type="transmembrane region" description="Helical" evidence="3">
    <location>
        <begin position="416"/>
        <end position="438"/>
    </location>
</feature>
<comment type="caution">
    <text evidence="7">The sequence shown here is derived from an EMBL/GenBank/DDBJ whole genome shotgun (WGS) entry which is preliminary data.</text>
</comment>
<feature type="domain" description="Bacterial alpha-L-rhamnosidase N-terminal" evidence="5">
    <location>
        <begin position="591"/>
        <end position="746"/>
    </location>
</feature>
<dbReference type="PANTHER" id="PTHR33307:SF6">
    <property type="entry name" value="ALPHA-RHAMNOSIDASE (EUROFUNG)-RELATED"/>
    <property type="match status" value="1"/>
</dbReference>
<dbReference type="Pfam" id="PF05592">
    <property type="entry name" value="Bac_rhamnosid"/>
    <property type="match status" value="1"/>
</dbReference>
<evidence type="ECO:0000256" key="2">
    <source>
        <dbReference type="ARBA" id="ARBA00012652"/>
    </source>
</evidence>
<dbReference type="Gene3D" id="2.60.40.10">
    <property type="entry name" value="Immunoglobulins"/>
    <property type="match status" value="1"/>
</dbReference>
<comment type="catalytic activity">
    <reaction evidence="1">
        <text>Hydrolysis of terminal non-reducing alpha-L-rhamnose residues in alpha-L-rhamnosides.</text>
        <dbReference type="EC" id="3.2.1.40"/>
    </reaction>
</comment>
<feature type="domain" description="Alpha-L-rhamnosidase concanavalin-like" evidence="4">
    <location>
        <begin position="792"/>
        <end position="887"/>
    </location>
</feature>
<dbReference type="Pfam" id="PF17389">
    <property type="entry name" value="Bac_rhamnosid6H"/>
    <property type="match status" value="1"/>
</dbReference>
<dbReference type="InterPro" id="IPR008928">
    <property type="entry name" value="6-hairpin_glycosidase_sf"/>
</dbReference>
<protein>
    <recommendedName>
        <fullName evidence="2">alpha-L-rhamnosidase</fullName>
        <ecNumber evidence="2">3.2.1.40</ecNumber>
    </recommendedName>
</protein>
<evidence type="ECO:0000259" key="5">
    <source>
        <dbReference type="Pfam" id="PF08531"/>
    </source>
</evidence>
<accession>A0ABP0LFD5</accession>
<keyword evidence="3" id="KW-1133">Transmembrane helix</keyword>
<dbReference type="Gene3D" id="1.10.4160.10">
    <property type="entry name" value="Hydantoin permease"/>
    <property type="match status" value="1"/>
</dbReference>
<feature type="transmembrane region" description="Helical" evidence="3">
    <location>
        <begin position="268"/>
        <end position="295"/>
    </location>
</feature>
<keyword evidence="3" id="KW-0812">Transmembrane</keyword>
<evidence type="ECO:0000313" key="7">
    <source>
        <dbReference type="EMBL" id="CAK9037461.1"/>
    </source>
</evidence>
<evidence type="ECO:0000256" key="3">
    <source>
        <dbReference type="SAM" id="Phobius"/>
    </source>
</evidence>
<dbReference type="InterPro" id="IPR035396">
    <property type="entry name" value="Bac_rhamnosid6H"/>
</dbReference>
<feature type="transmembrane region" description="Helical" evidence="3">
    <location>
        <begin position="311"/>
        <end position="332"/>
    </location>
</feature>
<feature type="transmembrane region" description="Helical" evidence="3">
    <location>
        <begin position="109"/>
        <end position="134"/>
    </location>
</feature>
<dbReference type="Pfam" id="PF25788">
    <property type="entry name" value="Ig_Rha78A_N"/>
    <property type="match status" value="1"/>
</dbReference>
<dbReference type="Pfam" id="PF08531">
    <property type="entry name" value="Bac_rhamnosid_N"/>
    <property type="match status" value="1"/>
</dbReference>
<dbReference type="EMBL" id="CAXAMM010015891">
    <property type="protein sequence ID" value="CAK9037461.1"/>
    <property type="molecule type" value="Genomic_DNA"/>
</dbReference>
<evidence type="ECO:0000259" key="6">
    <source>
        <dbReference type="Pfam" id="PF17389"/>
    </source>
</evidence>
<feature type="transmembrane region" description="Helical" evidence="3">
    <location>
        <begin position="353"/>
        <end position="376"/>
    </location>
</feature>
<organism evidence="7 8">
    <name type="scientific">Durusdinium trenchii</name>
    <dbReference type="NCBI Taxonomy" id="1381693"/>
    <lineage>
        <taxon>Eukaryota</taxon>
        <taxon>Sar</taxon>
        <taxon>Alveolata</taxon>
        <taxon>Dinophyceae</taxon>
        <taxon>Suessiales</taxon>
        <taxon>Symbiodiniaceae</taxon>
        <taxon>Durusdinium</taxon>
    </lineage>
</organism>